<proteinExistence type="predicted"/>
<dbReference type="AlphaFoldDB" id="A0ABC8KBM6"/>
<sequence>MSLCPEILLNRFILADPVFLFDRFRGDNRTVSQLPAEGFWFHDHAELIGLANTSTQLPDVMGELIAVKSTIVQSFFHVVTDTSALVVLGVSLVPFLLRSVGFFWMGMLQHEESDFVKWGEILIRDSLSTNDMDENCIGSLSESFPIPLSCHLLNLILNAAFKVTKQLQRWRILQLVCFGICVILLRGFRHKVWSIVHVLLLSSSLLFSRHSLLNLL</sequence>
<comment type="caution">
    <text evidence="1">The sequence shown here is derived from an EMBL/GenBank/DDBJ whole genome shotgun (WGS) entry which is preliminary data.</text>
</comment>
<keyword evidence="2" id="KW-1185">Reference proteome</keyword>
<dbReference type="PANTHER" id="PTHR12029">
    <property type="entry name" value="RNA METHYLTRANSFERASE"/>
    <property type="match status" value="1"/>
</dbReference>
<organism evidence="1 2">
    <name type="scientific">Eruca vesicaria subsp. sativa</name>
    <name type="common">Garden rocket</name>
    <name type="synonym">Eruca sativa</name>
    <dbReference type="NCBI Taxonomy" id="29727"/>
    <lineage>
        <taxon>Eukaryota</taxon>
        <taxon>Viridiplantae</taxon>
        <taxon>Streptophyta</taxon>
        <taxon>Embryophyta</taxon>
        <taxon>Tracheophyta</taxon>
        <taxon>Spermatophyta</taxon>
        <taxon>Magnoliopsida</taxon>
        <taxon>eudicotyledons</taxon>
        <taxon>Gunneridae</taxon>
        <taxon>Pentapetalae</taxon>
        <taxon>rosids</taxon>
        <taxon>malvids</taxon>
        <taxon>Brassicales</taxon>
        <taxon>Brassicaceae</taxon>
        <taxon>Brassiceae</taxon>
        <taxon>Eruca</taxon>
    </lineage>
</organism>
<evidence type="ECO:0000313" key="1">
    <source>
        <dbReference type="EMBL" id="CAH8355244.1"/>
    </source>
</evidence>
<evidence type="ECO:0000313" key="2">
    <source>
        <dbReference type="Proteomes" id="UP001642260"/>
    </source>
</evidence>
<dbReference type="EMBL" id="CAKOAT010205599">
    <property type="protein sequence ID" value="CAH8355244.1"/>
    <property type="molecule type" value="Genomic_DNA"/>
</dbReference>
<dbReference type="InterPro" id="IPR045330">
    <property type="entry name" value="TRM3/TARBP1"/>
</dbReference>
<reference evidence="1 2" key="1">
    <citation type="submission" date="2022-03" db="EMBL/GenBank/DDBJ databases">
        <authorList>
            <person name="Macdonald S."/>
            <person name="Ahmed S."/>
            <person name="Newling K."/>
        </authorList>
    </citation>
    <scope>NUCLEOTIDE SEQUENCE [LARGE SCALE GENOMIC DNA]</scope>
</reference>
<protein>
    <submittedName>
        <fullName evidence="1">Uncharacterized protein</fullName>
    </submittedName>
</protein>
<dbReference type="PANTHER" id="PTHR12029:SF11">
    <property type="entry name" value="METHYLTRANSFERASE TARBP1-RELATED"/>
    <property type="match status" value="1"/>
</dbReference>
<name>A0ABC8KBM6_ERUVS</name>
<dbReference type="Proteomes" id="UP001642260">
    <property type="component" value="Unassembled WGS sequence"/>
</dbReference>
<gene>
    <name evidence="1" type="ORF">ERUC_LOCUS20999</name>
</gene>
<accession>A0ABC8KBM6</accession>